<feature type="repeat" description="TPR" evidence="3">
    <location>
        <begin position="44"/>
        <end position="77"/>
    </location>
</feature>
<keyword evidence="1" id="KW-0677">Repeat</keyword>
<dbReference type="Proteomes" id="UP000009223">
    <property type="component" value="Chromosome"/>
</dbReference>
<dbReference type="Pfam" id="PF07719">
    <property type="entry name" value="TPR_2"/>
    <property type="match status" value="1"/>
</dbReference>
<evidence type="ECO:0000313" key="5">
    <source>
        <dbReference type="Proteomes" id="UP000009223"/>
    </source>
</evidence>
<proteinExistence type="predicted"/>
<accession>F5YP33</accession>
<dbReference type="KEGG" id="tpi:TREPR_3861"/>
<dbReference type="PROSITE" id="PS50293">
    <property type="entry name" value="TPR_REGION"/>
    <property type="match status" value="3"/>
</dbReference>
<dbReference type="Pfam" id="PF13414">
    <property type="entry name" value="TPR_11"/>
    <property type="match status" value="1"/>
</dbReference>
<dbReference type="RefSeq" id="WP_015706479.1">
    <property type="nucleotide sequence ID" value="NC_015578.1"/>
</dbReference>
<dbReference type="STRING" id="545694.TREPR_3861"/>
<dbReference type="PANTHER" id="PTHR44858">
    <property type="entry name" value="TETRATRICOPEPTIDE REPEAT PROTEIN 6"/>
    <property type="match status" value="1"/>
</dbReference>
<dbReference type="Gene3D" id="1.25.40.10">
    <property type="entry name" value="Tetratricopeptide repeat domain"/>
    <property type="match status" value="5"/>
</dbReference>
<feature type="repeat" description="TPR" evidence="3">
    <location>
        <begin position="112"/>
        <end position="145"/>
    </location>
</feature>
<dbReference type="eggNOG" id="COG0457">
    <property type="taxonomic scope" value="Bacteria"/>
</dbReference>
<gene>
    <name evidence="4" type="ordered locus">TREPR_3861</name>
</gene>
<reference evidence="4 5" key="2">
    <citation type="journal article" date="2011" name="ISME J.">
        <title>RNA-seq reveals cooperative metabolic interactions between two termite-gut spirochete species in co-culture.</title>
        <authorList>
            <person name="Rosenthal A.Z."/>
            <person name="Matson E.G."/>
            <person name="Eldar A."/>
            <person name="Leadbetter J.R."/>
        </authorList>
    </citation>
    <scope>NUCLEOTIDE SEQUENCE [LARGE SCALE GENOMIC DNA]</scope>
    <source>
        <strain evidence="5">ATCC BAA-887 / DSM 12427 / ZAS-2</strain>
    </source>
</reference>
<evidence type="ECO:0000256" key="3">
    <source>
        <dbReference type="PROSITE-ProRule" id="PRU00339"/>
    </source>
</evidence>
<keyword evidence="2 3" id="KW-0802">TPR repeat</keyword>
<dbReference type="OrthoDB" id="9769609at2"/>
<dbReference type="GO" id="GO:0009279">
    <property type="term" value="C:cell outer membrane"/>
    <property type="evidence" value="ECO:0007669"/>
    <property type="project" value="TreeGrafter"/>
</dbReference>
<reference evidence="5" key="1">
    <citation type="submission" date="2009-12" db="EMBL/GenBank/DDBJ databases">
        <title>Complete sequence of Treponema primitia strain ZAS-2.</title>
        <authorList>
            <person name="Tetu S.G."/>
            <person name="Matson E."/>
            <person name="Ren Q."/>
            <person name="Seshadri R."/>
            <person name="Elbourne L."/>
            <person name="Hassan K.A."/>
            <person name="Durkin A."/>
            <person name="Radune D."/>
            <person name="Mohamoud Y."/>
            <person name="Shay R."/>
            <person name="Jin S."/>
            <person name="Zhang X."/>
            <person name="Lucey K."/>
            <person name="Ballor N.R."/>
            <person name="Ottesen E."/>
            <person name="Rosenthal R."/>
            <person name="Allen A."/>
            <person name="Leadbetter J.R."/>
            <person name="Paulsen I.T."/>
        </authorList>
    </citation>
    <scope>NUCLEOTIDE SEQUENCE [LARGE SCALE GENOMIC DNA]</scope>
    <source>
        <strain evidence="5">ATCC BAA-887 / DSM 12427 / ZAS-2</strain>
    </source>
</reference>
<name>F5YP33_TREPZ</name>
<evidence type="ECO:0000256" key="2">
    <source>
        <dbReference type="ARBA" id="ARBA00022803"/>
    </source>
</evidence>
<dbReference type="InterPro" id="IPR050498">
    <property type="entry name" value="Ycf3"/>
</dbReference>
<feature type="repeat" description="TPR" evidence="3">
    <location>
        <begin position="366"/>
        <end position="399"/>
    </location>
</feature>
<feature type="repeat" description="TPR" evidence="3">
    <location>
        <begin position="401"/>
        <end position="434"/>
    </location>
</feature>
<dbReference type="PANTHER" id="PTHR44858:SF1">
    <property type="entry name" value="UDP-N-ACETYLGLUCOSAMINE--PEPTIDE N-ACETYLGLUCOSAMINYLTRANSFERASE SPINDLY-RELATED"/>
    <property type="match status" value="1"/>
</dbReference>
<dbReference type="EMBL" id="CP001843">
    <property type="protein sequence ID" value="AEF84723.1"/>
    <property type="molecule type" value="Genomic_DNA"/>
</dbReference>
<dbReference type="Pfam" id="PF13431">
    <property type="entry name" value="TPR_17"/>
    <property type="match status" value="1"/>
</dbReference>
<protein>
    <submittedName>
        <fullName evidence="4">Tetratricopeptide repeat protein</fullName>
    </submittedName>
</protein>
<evidence type="ECO:0000313" key="4">
    <source>
        <dbReference type="EMBL" id="AEF84723.1"/>
    </source>
</evidence>
<dbReference type="AlphaFoldDB" id="F5YP33"/>
<dbReference type="InterPro" id="IPR019734">
    <property type="entry name" value="TPR_rpt"/>
</dbReference>
<organism evidence="4 5">
    <name type="scientific">Treponema primitia (strain ATCC BAA-887 / DSM 12427 / ZAS-2)</name>
    <dbReference type="NCBI Taxonomy" id="545694"/>
    <lineage>
        <taxon>Bacteria</taxon>
        <taxon>Pseudomonadati</taxon>
        <taxon>Spirochaetota</taxon>
        <taxon>Spirochaetia</taxon>
        <taxon>Spirochaetales</taxon>
        <taxon>Treponemataceae</taxon>
        <taxon>Treponema</taxon>
    </lineage>
</organism>
<dbReference type="GO" id="GO:0046813">
    <property type="term" value="P:receptor-mediated virion attachment to host cell"/>
    <property type="evidence" value="ECO:0007669"/>
    <property type="project" value="TreeGrafter"/>
</dbReference>
<dbReference type="SMART" id="SM00028">
    <property type="entry name" value="TPR"/>
    <property type="match status" value="9"/>
</dbReference>
<dbReference type="Pfam" id="PF13181">
    <property type="entry name" value="TPR_8"/>
    <property type="match status" value="3"/>
</dbReference>
<feature type="repeat" description="TPR" evidence="3">
    <location>
        <begin position="146"/>
        <end position="179"/>
    </location>
</feature>
<dbReference type="InterPro" id="IPR013105">
    <property type="entry name" value="TPR_2"/>
</dbReference>
<sequence>MSKYNLEINYLFMGADISEEEIAEIITEADRITLENNETPEKIAEAYLKKSQCLQKLGKRQESREPLEKALELAPAMAEAITQLGNILHGEENYDEAIARYTEAIQLKPDYAAAFNNRGVSFAGKGEYNKAIADYTEAIQLKPDYAIAYYNRGNKYRNIGKFEQALVDREEAIRLKPGLKDLGMDLPLDIVLRHIVGSDADEIFEMYNDAEKVIKEEKEKPEKIAETYLKQSLYLFLNEKEENGKEAIKKAADLYSGMDEADVIVLKSDLVRALNVHGTTVGEGFDEGIAEWTDVIGKNSWERAIFFNNRGNTFIEKGRYIKAFSAWQEAMQLEKTSDESKIIFDQAIADYTKAMVLNKSTPRNFARMLKNRSIAYIEIGAYDKAIADCDEALALSKDEGVFILYHRGIAYDASGDREQAIADYSRAIELAPCNYEMLFYELFYSRGLAHDEKGEYELAIADYTQAICIAAAMFSPGDAFDAYCNRGLVYKALGQRDKAEADFAKLDGKTAYKRGRKKGILSTLINLIG</sequence>
<feature type="repeat" description="TPR" evidence="3">
    <location>
        <begin position="304"/>
        <end position="337"/>
    </location>
</feature>
<dbReference type="HOGENOM" id="CLU_514753_0_0_12"/>
<evidence type="ECO:0000256" key="1">
    <source>
        <dbReference type="ARBA" id="ARBA00022737"/>
    </source>
</evidence>
<dbReference type="SUPFAM" id="SSF48452">
    <property type="entry name" value="TPR-like"/>
    <property type="match status" value="3"/>
</dbReference>
<dbReference type="InterPro" id="IPR011990">
    <property type="entry name" value="TPR-like_helical_dom_sf"/>
</dbReference>
<dbReference type="PROSITE" id="PS50005">
    <property type="entry name" value="TPR"/>
    <property type="match status" value="7"/>
</dbReference>
<feature type="repeat" description="TPR" evidence="3">
    <location>
        <begin position="78"/>
        <end position="111"/>
    </location>
</feature>
<keyword evidence="5" id="KW-1185">Reference proteome</keyword>